<reference evidence="1 2" key="1">
    <citation type="submission" date="2021-03" db="EMBL/GenBank/DDBJ databases">
        <title>Complete genome of Streptomyces formicae strain 1H-GS9 (DSM 100524).</title>
        <authorList>
            <person name="Atanasov K.E."/>
            <person name="Altabella T."/>
            <person name="Ferrer A."/>
        </authorList>
    </citation>
    <scope>NUCLEOTIDE SEQUENCE [LARGE SCALE GENOMIC DNA]</scope>
    <source>
        <strain evidence="1 2">1H-GS9</strain>
    </source>
</reference>
<dbReference type="Proteomes" id="UP000828924">
    <property type="component" value="Chromosome"/>
</dbReference>
<evidence type="ECO:0000313" key="2">
    <source>
        <dbReference type="Proteomes" id="UP000828924"/>
    </source>
</evidence>
<proteinExistence type="predicted"/>
<keyword evidence="2" id="KW-1185">Reference proteome</keyword>
<name>A0ABY3WLB3_9ACTN</name>
<gene>
    <name evidence="1" type="ORF">J4032_19710</name>
</gene>
<protein>
    <submittedName>
        <fullName evidence="1">Uncharacterized protein</fullName>
    </submittedName>
</protein>
<evidence type="ECO:0000313" key="1">
    <source>
        <dbReference type="EMBL" id="UNM13412.1"/>
    </source>
</evidence>
<organism evidence="1 2">
    <name type="scientific">Streptomyces formicae</name>
    <dbReference type="NCBI Taxonomy" id="1616117"/>
    <lineage>
        <taxon>Bacteria</taxon>
        <taxon>Bacillati</taxon>
        <taxon>Actinomycetota</taxon>
        <taxon>Actinomycetes</taxon>
        <taxon>Kitasatosporales</taxon>
        <taxon>Streptomycetaceae</taxon>
        <taxon>Streptomyces</taxon>
    </lineage>
</organism>
<sequence>MDEAADSTRRLAAWADGVLAHIDAQEELDRGLLAALGRIPSLREETLSRMAEAVRAAAMGLGPAGCAVAAGVSERLLLNWQAQDPSFAAAMAAASALARTHASCTGDRPPPLTPTALRVLLKAVRTGTAHTPAAALVGLSVRTLYRLRRQRPELEALVVAARRARPKKADRRARPPYEHRYRLVRVDDVPKG</sequence>
<accession>A0ABY3WLB3</accession>
<dbReference type="RefSeq" id="WP_242332308.1">
    <property type="nucleotide sequence ID" value="NZ_CP071872.1"/>
</dbReference>
<dbReference type="EMBL" id="CP071872">
    <property type="protein sequence ID" value="UNM13412.1"/>
    <property type="molecule type" value="Genomic_DNA"/>
</dbReference>